<feature type="compositionally biased region" description="Low complexity" evidence="1">
    <location>
        <begin position="3787"/>
        <end position="3803"/>
    </location>
</feature>
<evidence type="ECO:0000259" key="5">
    <source>
        <dbReference type="Pfam" id="PF25040"/>
    </source>
</evidence>
<dbReference type="PANTHER" id="PTHR31640">
    <property type="entry name" value="TRANSMEMBRANE PROTEIN KIAA1109"/>
    <property type="match status" value="1"/>
</dbReference>
<dbReference type="GO" id="GO:0098793">
    <property type="term" value="C:presynapse"/>
    <property type="evidence" value="ECO:0007669"/>
    <property type="project" value="GOC"/>
</dbReference>
<feature type="domain" description="Bridge-like lipid transfer protein family member 1 C-terminal" evidence="5">
    <location>
        <begin position="3143"/>
        <end position="3679"/>
    </location>
</feature>
<keyword evidence="2" id="KW-1133">Transmembrane helix</keyword>
<dbReference type="InterPro" id="IPR047104">
    <property type="entry name" value="BLTP1_N"/>
</dbReference>
<keyword evidence="7" id="KW-1185">Reference proteome</keyword>
<reference evidence="6 7" key="1">
    <citation type="journal article" date="2022" name="Nat. Ecol. Evol.">
        <title>A masculinizing supergene underlies an exaggerated male reproductive morph in a spider.</title>
        <authorList>
            <person name="Hendrickx F."/>
            <person name="De Corte Z."/>
            <person name="Sonet G."/>
            <person name="Van Belleghem S.M."/>
            <person name="Kostlbacher S."/>
            <person name="Vangestel C."/>
        </authorList>
    </citation>
    <scope>NUCLEOTIDE SEQUENCE [LARGE SCALE GENOMIC DNA]</scope>
    <source>
        <strain evidence="6">W744_W776</strain>
    </source>
</reference>
<feature type="compositionally biased region" description="Basic and acidic residues" evidence="1">
    <location>
        <begin position="1451"/>
        <end position="1463"/>
    </location>
</feature>
<proteinExistence type="predicted"/>
<dbReference type="InterPro" id="IPR056741">
    <property type="entry name" value="BLTP1_M"/>
</dbReference>
<dbReference type="Proteomes" id="UP000827092">
    <property type="component" value="Unassembled WGS sequence"/>
</dbReference>
<evidence type="ECO:0000313" key="6">
    <source>
        <dbReference type="EMBL" id="KAG8182678.1"/>
    </source>
</evidence>
<accession>A0AAV6UFQ9</accession>
<feature type="region of interest" description="Disordered" evidence="1">
    <location>
        <begin position="2270"/>
        <end position="2327"/>
    </location>
</feature>
<keyword evidence="2" id="KW-0472">Membrane</keyword>
<feature type="compositionally biased region" description="Low complexity" evidence="1">
    <location>
        <begin position="2287"/>
        <end position="2299"/>
    </location>
</feature>
<dbReference type="InterPro" id="IPR056742">
    <property type="entry name" value="BLTP1_C"/>
</dbReference>
<organism evidence="6 7">
    <name type="scientific">Oedothorax gibbosus</name>
    <dbReference type="NCBI Taxonomy" id="931172"/>
    <lineage>
        <taxon>Eukaryota</taxon>
        <taxon>Metazoa</taxon>
        <taxon>Ecdysozoa</taxon>
        <taxon>Arthropoda</taxon>
        <taxon>Chelicerata</taxon>
        <taxon>Arachnida</taxon>
        <taxon>Araneae</taxon>
        <taxon>Araneomorphae</taxon>
        <taxon>Entelegynae</taxon>
        <taxon>Araneoidea</taxon>
        <taxon>Linyphiidae</taxon>
        <taxon>Erigoninae</taxon>
        <taxon>Oedothorax</taxon>
    </lineage>
</organism>
<feature type="domain" description="Bridge-like lipid transfer protein family member 1 N-terminal" evidence="3">
    <location>
        <begin position="35"/>
        <end position="1104"/>
    </location>
</feature>
<feature type="region of interest" description="Disordered" evidence="1">
    <location>
        <begin position="1985"/>
        <end position="2007"/>
    </location>
</feature>
<evidence type="ECO:0000259" key="3">
    <source>
        <dbReference type="Pfam" id="PF20413"/>
    </source>
</evidence>
<comment type="caution">
    <text evidence="6">The sequence shown here is derived from an EMBL/GenBank/DDBJ whole genome shotgun (WGS) entry which is preliminary data.</text>
</comment>
<protein>
    <recommendedName>
        <fullName evidence="8">Fragile site-associated protein C-terminal domain-containing protein</fullName>
    </recommendedName>
</protein>
<feature type="region of interest" description="Disordered" evidence="1">
    <location>
        <begin position="1451"/>
        <end position="1474"/>
    </location>
</feature>
<dbReference type="EMBL" id="JAFNEN010000453">
    <property type="protein sequence ID" value="KAG8182678.1"/>
    <property type="molecule type" value="Genomic_DNA"/>
</dbReference>
<gene>
    <name evidence="6" type="ORF">JTE90_012914</name>
</gene>
<feature type="region of interest" description="Disordered" evidence="1">
    <location>
        <begin position="2648"/>
        <end position="2699"/>
    </location>
</feature>
<feature type="compositionally biased region" description="Low complexity" evidence="1">
    <location>
        <begin position="2683"/>
        <end position="2699"/>
    </location>
</feature>
<evidence type="ECO:0000259" key="4">
    <source>
        <dbReference type="Pfam" id="PF25039"/>
    </source>
</evidence>
<dbReference type="Pfam" id="PF25040">
    <property type="entry name" value="BLTP1_C"/>
    <property type="match status" value="1"/>
</dbReference>
<name>A0AAV6UFQ9_9ARAC</name>
<feature type="region of interest" description="Disordered" evidence="1">
    <location>
        <begin position="1331"/>
        <end position="1352"/>
    </location>
</feature>
<feature type="region of interest" description="Disordered" evidence="1">
    <location>
        <begin position="3704"/>
        <end position="3731"/>
    </location>
</feature>
<evidence type="ECO:0008006" key="8">
    <source>
        <dbReference type="Google" id="ProtNLM"/>
    </source>
</evidence>
<dbReference type="Pfam" id="PF25039">
    <property type="entry name" value="BLTP1_M"/>
    <property type="match status" value="2"/>
</dbReference>
<evidence type="ECO:0000256" key="2">
    <source>
        <dbReference type="SAM" id="Phobius"/>
    </source>
</evidence>
<dbReference type="InterPro" id="IPR033616">
    <property type="entry name" value="BLTP1"/>
</dbReference>
<feature type="domain" description="Bridge-like lipid transfer protein family member 1 middle region" evidence="4">
    <location>
        <begin position="2450"/>
        <end position="3125"/>
    </location>
</feature>
<sequence length="3813" mass="427412">MEPGLYDIPVSTLPSSRISAPTWNTTAPLKNIPIDSNLAWLLFALCLAMSWVIYITYYNSRVIGYILTRVINRFVKQGYIKVGSLSVSVLSGKIMFRDVSYITEDCTYRAQDGWIIFRWWQPYHPKEISEDLSHYDTRLSLLLNGFELHVYNRSHLYSRLEHLFGLEPFIVNSGSEPYWQDSGGEGDTQSPTETVYPDPVSVESYVWRDLIPVVKAEISTGRIVFGNRLLPTTLSVNFEEAHIIYTTKPASSRLDNFTHITKCKAENFKVILAPSPKYTGLSDEPPRYMGEGFVVFQSNYVDLYYYQDEAGIVTGEPEMIELADGDIVVRSTSPLWGLDIKCGKGTDFSYGPWADRQREHLYKFFFPQDFQKLEVTRASQVGEKRFCESFDIRLSTLSEATIDILFSKEKETNAVHMNVGQGSYLEITIPMRITEDGYVSKINGQLLHLEASTSLQYRSLVESETLEFDVNIKYPQIWNDHQTWNCSLTGCKSTVHLIYAHKYFFHALMEDWASKSRPDILHFVPYTWHFSLILKEFELITVVNEYNWIDCSSQHQENTYIAVSGDHFELSFDLPFTEYLPLTVALKFWIQGESADMCMYLPEVNPNRDIILMLEKCSKLTSRNGSPAAATLDNPKKWRNMANISAGWVDCWSVPIVALSIKYIYHPSPPCGHSCLDLDITTPEKEEILLSPIRPNGSQTKKRKVYSPGSDFDPMTLDPDSVHLELEIGSSVLKLYGSLLSNLIHLKENYFGENQKFFEFDSPIITPNQVINYSNEIDNKEFDPRLYRPLEVTVSVTLHDIQGHIMKCCNDNDPPCPSLYLERFSFEMHKTYEETELQLLLSPLILSTVDTIVRPESHAHLKDGHIALSSLQVRGHAMFSGFERPLASETLEYAWLVEVLIGDITGRITIPQLYHTITGLELFVFQVQQADCDLQPPHAFKLCQHDLPQPNCSHTTASLVCPCPDDIKYRMTRLSVDALDICIVESGTAIEIEIFPLRLATCNLHGGDTLSGLSMLLQHVQFKQYAKITSNVVCSSVYSIVSHGVASQQNTSTELWLEVGGFSFGPIHIDAASSQLKKDEIVQQDKFLKTHDAKKRKLWFLWPPETISTYLPIIGKCGCVGGCSFFSSNRNGIHFFCMNSHLEDFLPVLARYQISLDNSYGYGESLLHKGHFVFDVPEHNSAPSAGYSPSHSENSFMATESSNAISRKKGPHDIIASKSSDIDAHFIPRGQSAFSESFLDDKMSISDHNKLMSENLDFLHGGDANISSLTREYRHNQMRCIKRQFSSPTHMSMPSSSSALSSFQVSMAQSAPVTGKHERKMILKSDDWKPSFDSSFHPSPVKEGSISPGISQNRCGSRISLGTINNGRGECNGSRHSLANIAARSYSPRSVRRAASTESTHSTESYFSADEDHQIISTEDSGETAVSDESFVEEDKRHVVIKNGTNSVDRKVSTTRRSLHDIQETPSQQSSDSDLHATILQRTPSCGNHDPSDTNSVSSTSFLSAMSSQEDIALVDLHNQMDKPIIESPLLMSCYTAHMTQLQCHQWIQPPPLPQFMHQSGSHHSSPLIFYRTHSAWKPKFLPLTEGFTSIHMVDKNKVPGYRQKYFVQKSVSTHSDEEFQPGSFHADMKKENFATADNSAKNASKLILVIKLCGDVHFMISPLLVESLRSFIDVITPTLAQLHPLTIVNHLHLKCSQEVQKNNQLKKEKVMHLSQLRAQIIEKYKKRNLNSSVKNPEGSSENLGNNYEETRTNHISTLIKISKINVSIMQASIVEEVISFSALDNLKDLTCVSLLSICIDSTLIQLSHSCQAKKVIQTFTDYCNDVAQTKNNERSKKSKTDSLPTELLTVETSETQQEETILSASVTCIHCQLRRLRNNSSILKEAMLTVIPYHRSKVEFTFENNFYLGRQSSKQADRPDSYIDSDWNQYLDEEKMGFIMFECGLEDIGVKFVKRWGYNSLPCIDSEEKKSAPKISCDVRIPKKNYMPTEQPSPSRHSHKSSNYDEPWDTKVSFPSCVSECGSYGSSEDNKSEINVKNLKGDASSFIIELKTVWFNFAAPPRTPNTRKIDFTRLDWHLLSTATPSINAWLKPSDRLLVSARKMIRESGLRCAASMACLMAEALEVQSIHMPIKSKYLVFKISPLAKTLQEDPSCQLLMVLRRYLKQVNIDAVEENLIPEYIPTTNILHRGLVALSRQWKNVLYMPFLVEQNIRFRKNMRPLNLSFSAPKIDAVLSSNEDGDKLSFDECEVTDETTNLLIAEGGSLTVGQGQKVIPSHGTPPLKLYSSPETGSRTSSSGQEVTEEAVSSGSGPTKVQRKLPSYPPRTSRASVAFPLLGGPLDSPGRYAGGMNGKNNGFALQQYGVNGISKLKKSDSRHSLKSTTWSLSSVEPNLQSSVFGTPQKGFINGDIDQVDEDLYNWMARQQDYIHNTKKQKRIEHAQLDSKKSTFATENSFEDEVPKSVAAVNFAPLSTQLADAHVIFQPLLNSMDVPNQAHHTSFSAIFGPKISVSAAVEMLKIDIIESEYQSKIRNKKKTSRKQTNLHGKFFIDTSMDTPTFICDKFSLEMELRESFNQKAESYSNDILLNAPSIIIMPNNSKHSTVINFTIDINFVAQQVNMPLLRLLHQFSTMYENIKETRLELKANRPSSFKESIKNEKKGFSPSESQTGSYRLNYPKPPPAKFSTPTPTKSSSVGVSSLTAGIRRPHTLSQRLRASTKGYTNLQEMTSKEERSSSPLSFTLSESVAIDIPDNCSVPASEHTLIEEIKELHPRCWRTMFYLLDLYDTMPEPKTVNERCSAVTLAQDRKSVDVSDEYKGNGKYEPLKEQQADVDVPDNHNVTTAKSETNPSSTVPKDHLKGFGKAVIVRDWTPLVVFGVATVHKTRLLAMLSGLKLEGELNGFHSSLTHKEKVRGTTRKWSESSLSGQLGEAMVVVLEGVPPNQQTVVKMTVGKSQALYSSQNKKGKDRNSALLTIGPINIDIPQHPVVLHGMMTRSSRQLSTTLQELRATRQPLRSSRQIDEYSASAANHSPQPPWDTPQNRIPDHDHELIRPIIIQFSIILDSLTIGAAVLPSLRAQYQMGQVTSLGITGSKAKFTIQPSEGNMPSSASVDLPLVHISAEYILDPTSTNNKLESFTDGVVLCKGSYLSALAEIGSFEHSLTTDLLNHLVLVQKVFMKEVNEVVQKMSGADKPVPLWGEQDKTTHIRPRRLLFSLLLRLKGIQITATTPTSSAVRLETGVVELQLSNRVQNMSSSCPYTGSYMKLFGKAQVDVNLALGQLIKNALFEEAEPEFQQFAYFKTRICMRNALQDEMISSHSEDKEAVLITLNRPLMYIQPIALDKAVLVWLNYKNAYEYWNEQRASLNKEVLTATQQVFERVPQISQLSSQALGTLFLQLTVDDMGICLPLNPYAGKKDGYKRNTSNKMYDTELKAAVVVTLESTRISACSCGSLVSKAKFTGLCIRFADDFETSLDDWKPDPTDSNIMNLCVVSEGTYEICSRTVAPQGLNNAKWILNVQWQMEGVDIHLDTNIGKQLSVLFKTLTAITGVEDECDGVDYPDVGIEDISRHGPSIQELVVTRKGSTFVDTLPPLFLDPSLDAKKRSRLIEKEMNEQAKIINDLRLLGASQSTIEQEVRRLHELETAVFNDFRRDVIKKLRRQSVKATSFKDKLGLGTRSAAGPLQSMSLFFPDTEENVETGVSEIVQNPSSKESSPSHAHTRTGSLDMSDLPNLTLPEKSVQRELSLDSVFTSSAAADLGYSETPTPSHTVENSGSYKLDQNSSPVDRTTSSESPASSSAEPTAENILKKDTYDK</sequence>
<evidence type="ECO:0000256" key="1">
    <source>
        <dbReference type="SAM" id="MobiDB-lite"/>
    </source>
</evidence>
<feature type="compositionally biased region" description="Polar residues" evidence="1">
    <location>
        <begin position="3761"/>
        <end position="3786"/>
    </location>
</feature>
<feature type="domain" description="Bridge-like lipid transfer protein family member 1 middle region" evidence="4">
    <location>
        <begin position="1650"/>
        <end position="2203"/>
    </location>
</feature>
<dbReference type="PANTHER" id="PTHR31640:SF1">
    <property type="entry name" value="BRIDGE-LIKE LIPID TRANSFER PROTEIN FAMILY MEMBER 1"/>
    <property type="match status" value="1"/>
</dbReference>
<feature type="transmembrane region" description="Helical" evidence="2">
    <location>
        <begin position="38"/>
        <end position="57"/>
    </location>
</feature>
<feature type="compositionally biased region" description="Polar residues" evidence="1">
    <location>
        <begin position="3704"/>
        <end position="3724"/>
    </location>
</feature>
<evidence type="ECO:0000313" key="7">
    <source>
        <dbReference type="Proteomes" id="UP000827092"/>
    </source>
</evidence>
<dbReference type="Pfam" id="PF20413">
    <property type="entry name" value="BLTP1_N"/>
    <property type="match status" value="1"/>
</dbReference>
<feature type="region of interest" description="Disordered" evidence="1">
    <location>
        <begin position="3756"/>
        <end position="3813"/>
    </location>
</feature>
<keyword evidence="2" id="KW-0812">Transmembrane</keyword>
<dbReference type="GO" id="GO:0048488">
    <property type="term" value="P:synaptic vesicle endocytosis"/>
    <property type="evidence" value="ECO:0007669"/>
    <property type="project" value="TreeGrafter"/>
</dbReference>
<feature type="region of interest" description="Disordered" evidence="1">
    <location>
        <begin position="3008"/>
        <end position="3042"/>
    </location>
</feature>